<evidence type="ECO:0000313" key="11">
    <source>
        <dbReference type="Proteomes" id="UP000054925"/>
    </source>
</evidence>
<evidence type="ECO:0000256" key="8">
    <source>
        <dbReference type="ARBA" id="ARBA00049902"/>
    </source>
</evidence>
<comment type="caution">
    <text evidence="10">The sequence shown here is derived from an EMBL/GenBank/DDBJ whole genome shotgun (WGS) entry which is preliminary data.</text>
</comment>
<dbReference type="EC" id="2.4.99.28" evidence="7"/>
<dbReference type="GO" id="GO:0004180">
    <property type="term" value="F:carboxypeptidase activity"/>
    <property type="evidence" value="ECO:0007669"/>
    <property type="project" value="UniProtKB-KW"/>
</dbReference>
<keyword evidence="11" id="KW-1185">Reference proteome</keyword>
<dbReference type="InterPro" id="IPR012338">
    <property type="entry name" value="Beta-lactam/transpept-like"/>
</dbReference>
<evidence type="ECO:0000256" key="3">
    <source>
        <dbReference type="ARBA" id="ARBA00022670"/>
    </source>
</evidence>
<proteinExistence type="predicted"/>
<reference evidence="10" key="1">
    <citation type="submission" date="2016-01" db="EMBL/GenBank/DDBJ databases">
        <authorList>
            <person name="Peeters C."/>
        </authorList>
    </citation>
    <scope>NUCLEOTIDE SEQUENCE [LARGE SCALE GENOMIC DNA]</scope>
    <source>
        <strain evidence="10">LMG 22937</strain>
    </source>
</reference>
<dbReference type="InterPro" id="IPR036950">
    <property type="entry name" value="PBP_transglycosylase"/>
</dbReference>
<dbReference type="GO" id="GO:0006508">
    <property type="term" value="P:proteolysis"/>
    <property type="evidence" value="ECO:0007669"/>
    <property type="project" value="UniProtKB-KW"/>
</dbReference>
<name>A0A158KMV5_9BURK</name>
<dbReference type="Pfam" id="PF00912">
    <property type="entry name" value="Transgly"/>
    <property type="match status" value="1"/>
</dbReference>
<accession>A0A158KMV5</accession>
<dbReference type="EMBL" id="FCOL02000077">
    <property type="protein sequence ID" value="SAL82467.1"/>
    <property type="molecule type" value="Genomic_DNA"/>
</dbReference>
<dbReference type="GO" id="GO:0008955">
    <property type="term" value="F:peptidoglycan glycosyltransferase activity"/>
    <property type="evidence" value="ECO:0007669"/>
    <property type="project" value="UniProtKB-EC"/>
</dbReference>
<dbReference type="Proteomes" id="UP000054925">
    <property type="component" value="Unassembled WGS sequence"/>
</dbReference>
<keyword evidence="4" id="KW-0328">Glycosyltransferase</keyword>
<evidence type="ECO:0000256" key="6">
    <source>
        <dbReference type="ARBA" id="ARBA00023268"/>
    </source>
</evidence>
<dbReference type="PANTHER" id="PTHR32282">
    <property type="entry name" value="BINDING PROTEIN TRANSPEPTIDASE, PUTATIVE-RELATED"/>
    <property type="match status" value="1"/>
</dbReference>
<comment type="catalytic activity">
    <reaction evidence="8">
        <text>[GlcNAc-(1-&gt;4)-Mur2Ac(oyl-L-Ala-gamma-D-Glu-L-Lys-D-Ala-D-Ala)](n)-di-trans,octa-cis-undecaprenyl diphosphate + beta-D-GlcNAc-(1-&gt;4)-Mur2Ac(oyl-L-Ala-gamma-D-Glu-L-Lys-D-Ala-D-Ala)-di-trans,octa-cis-undecaprenyl diphosphate = [GlcNAc-(1-&gt;4)-Mur2Ac(oyl-L-Ala-gamma-D-Glu-L-Lys-D-Ala-D-Ala)](n+1)-di-trans,octa-cis-undecaprenyl diphosphate + di-trans,octa-cis-undecaprenyl diphosphate + H(+)</text>
        <dbReference type="Rhea" id="RHEA:23708"/>
        <dbReference type="Rhea" id="RHEA-COMP:9602"/>
        <dbReference type="Rhea" id="RHEA-COMP:9603"/>
        <dbReference type="ChEBI" id="CHEBI:15378"/>
        <dbReference type="ChEBI" id="CHEBI:58405"/>
        <dbReference type="ChEBI" id="CHEBI:60033"/>
        <dbReference type="ChEBI" id="CHEBI:78435"/>
        <dbReference type="EC" id="2.4.99.28"/>
    </reaction>
</comment>
<dbReference type="GO" id="GO:0030288">
    <property type="term" value="C:outer membrane-bounded periplasmic space"/>
    <property type="evidence" value="ECO:0007669"/>
    <property type="project" value="TreeGrafter"/>
</dbReference>
<gene>
    <name evidence="10" type="ORF">AWB67_06133</name>
</gene>
<evidence type="ECO:0000313" key="10">
    <source>
        <dbReference type="EMBL" id="SAL82467.1"/>
    </source>
</evidence>
<dbReference type="InterPro" id="IPR023346">
    <property type="entry name" value="Lysozyme-like_dom_sf"/>
</dbReference>
<dbReference type="PROSITE" id="PS51257">
    <property type="entry name" value="PROKAR_LIPOPROTEIN"/>
    <property type="match status" value="1"/>
</dbReference>
<keyword evidence="6" id="KW-0511">Multifunctional enzyme</keyword>
<dbReference type="OrthoDB" id="8552189at2"/>
<evidence type="ECO:0000256" key="1">
    <source>
        <dbReference type="ARBA" id="ARBA00004752"/>
    </source>
</evidence>
<dbReference type="AlphaFoldDB" id="A0A158KMV5"/>
<dbReference type="SUPFAM" id="SSF53955">
    <property type="entry name" value="Lysozyme-like"/>
    <property type="match status" value="1"/>
</dbReference>
<keyword evidence="3" id="KW-0378">Hydrolase</keyword>
<dbReference type="RefSeq" id="WP_087659844.1">
    <property type="nucleotide sequence ID" value="NZ_FCOL02000077.1"/>
</dbReference>
<feature type="domain" description="Glycosyl transferase family 51" evidence="9">
    <location>
        <begin position="149"/>
        <end position="337"/>
    </location>
</feature>
<dbReference type="PANTHER" id="PTHR32282:SF24">
    <property type="entry name" value="GLYCOSYL TRANSFERASE FAMILY 51 DOMAIN-CONTAINING PROTEIN"/>
    <property type="match status" value="1"/>
</dbReference>
<dbReference type="Gene3D" id="1.10.3810.10">
    <property type="entry name" value="Biosynthetic peptidoglycan transglycosylase-like"/>
    <property type="match status" value="1"/>
</dbReference>
<dbReference type="Gene3D" id="3.40.710.10">
    <property type="entry name" value="DD-peptidase/beta-lactamase superfamily"/>
    <property type="match status" value="1"/>
</dbReference>
<protein>
    <recommendedName>
        <fullName evidence="7">peptidoglycan glycosyltransferase</fullName>
        <ecNumber evidence="7">2.4.99.28</ecNumber>
    </recommendedName>
</protein>
<organism evidence="10 11">
    <name type="scientific">Caballeronia terrestris</name>
    <dbReference type="NCBI Taxonomy" id="1226301"/>
    <lineage>
        <taxon>Bacteria</taxon>
        <taxon>Pseudomonadati</taxon>
        <taxon>Pseudomonadota</taxon>
        <taxon>Betaproteobacteria</taxon>
        <taxon>Burkholderiales</taxon>
        <taxon>Burkholderiaceae</taxon>
        <taxon>Caballeronia</taxon>
    </lineage>
</organism>
<evidence type="ECO:0000256" key="5">
    <source>
        <dbReference type="ARBA" id="ARBA00022679"/>
    </source>
</evidence>
<keyword evidence="2" id="KW-0121">Carboxypeptidase</keyword>
<keyword evidence="3" id="KW-0645">Protease</keyword>
<evidence type="ECO:0000256" key="7">
    <source>
        <dbReference type="ARBA" id="ARBA00044770"/>
    </source>
</evidence>
<comment type="pathway">
    <text evidence="1">Cell wall biogenesis; peptidoglycan biosynthesis.</text>
</comment>
<dbReference type="SUPFAM" id="SSF56601">
    <property type="entry name" value="beta-lactamase/transpeptidase-like"/>
    <property type="match status" value="1"/>
</dbReference>
<dbReference type="InterPro" id="IPR001264">
    <property type="entry name" value="Glyco_trans_51"/>
</dbReference>
<dbReference type="GO" id="GO:0009252">
    <property type="term" value="P:peptidoglycan biosynthetic process"/>
    <property type="evidence" value="ECO:0007669"/>
    <property type="project" value="TreeGrafter"/>
</dbReference>
<dbReference type="InterPro" id="IPR050396">
    <property type="entry name" value="Glycosyltr_51/Transpeptidase"/>
</dbReference>
<evidence type="ECO:0000259" key="9">
    <source>
        <dbReference type="Pfam" id="PF00912"/>
    </source>
</evidence>
<evidence type="ECO:0000256" key="4">
    <source>
        <dbReference type="ARBA" id="ARBA00022676"/>
    </source>
</evidence>
<keyword evidence="5 10" id="KW-0808">Transferase</keyword>
<sequence>MNRPVVRTSPRATGIFPVWRWGKWLLVVAFLLACVVAARMAQIEIQTSQRQASYLSELGRDIAFTVADGPSTSIRFSSTGPYDVRLGYASLPSFEQHLNARGYQVTAQARDSATMASLADRGLFLPYDEKDQAGLMLLDAHGAPLFSASYPNRIYTSFDEIPPLVVNALLFIEDRNLLDTSQPNRNPAIDWSRFSRALIDQGVRVIDRHQPSPGGSTLATQIEKFRHSPGGRTTTPAEKLRQIASASVRAYLDGPQTLPARRQIVVRYLNSVPFAAKPGIGEISGIGDGLAAWYGRDFDEFNRILNAPPSVDMLDAQALAFKQVLSLMIAQRAPSHFLRPGNREFERLTDSYLRLLAANGIISPSLRDVALKVSLELNRASAVRPPVSFVTRKGVTALRANLLATLGVANFYDLDRLDLTVTATLDNTVQQAVSERLARAATRDGAQAAGLYGFHMLRPQDDPSKIAYSLTLFERRDGVNLVRVQTDSVNQPFDINQGARLNLGSTAKLRTVITYLQIVAALHARYASMSVAELRGVKSDKQDVLTRWALDYLSHASDPSLRAMLDAAIERKYSASPGETFYTGGGAQAFNNFESSDNGRILTVHRAFQHSVNLVFVRMMRDIVHYQMVQSAGPASQWLDDPAARHAYLTRFADQESRVYMNRFYAKYRGKTGDVALAVLLRDVRKSPPKLATVLRSVAPDEPQAWFDARMRAALKGTKAATLSDEDLAKLYGKYGIDKFNLNDRGYIASVHPLELWTVNYLRNHPLASANELQEASRDARFTAYSWLFKTRYHATQDRRIKRMVELQAFTEIGKSWRALGYPFASLTPSYAAAIGASGDRPVALAQLIGTVASDGKLLPTQSIASLEFAKDTPYETRFARASTAPRTVLSPEIADVIHQLLRDVVLGGTAKRFANGMTFPDGRTLEVYGKTGTGDQRFNVFARGGRLIESRKVNRTATFVFVIGDRFFGTLTAYVHEPYAARYDFTSALSVQLLNSLALALQPLLDGDRDPMIFSSKTSENNNNASNARP</sequence>
<evidence type="ECO:0000256" key="2">
    <source>
        <dbReference type="ARBA" id="ARBA00022645"/>
    </source>
</evidence>